<keyword evidence="3" id="KW-0808">Transferase</keyword>
<dbReference type="Pfam" id="PF00109">
    <property type="entry name" value="ketoacyl-synt"/>
    <property type="match status" value="1"/>
</dbReference>
<dbReference type="InterPro" id="IPR032821">
    <property type="entry name" value="PKS_assoc"/>
</dbReference>
<keyword evidence="2" id="KW-0597">Phosphoprotein</keyword>
<dbReference type="InterPro" id="IPR016035">
    <property type="entry name" value="Acyl_Trfase/lysoPLipase"/>
</dbReference>
<dbReference type="InterPro" id="IPR009081">
    <property type="entry name" value="PP-bd_ACP"/>
</dbReference>
<dbReference type="InterPro" id="IPR050091">
    <property type="entry name" value="PKS_NRPS_Biosynth_Enz"/>
</dbReference>
<feature type="domain" description="Carrier" evidence="4">
    <location>
        <begin position="754"/>
        <end position="829"/>
    </location>
</feature>
<comment type="caution">
    <text evidence="6">The sequence shown here is derived from an EMBL/GenBank/DDBJ whole genome shotgun (WGS) entry which is preliminary data.</text>
</comment>
<dbReference type="Pfam" id="PF00550">
    <property type="entry name" value="PP-binding"/>
    <property type="match status" value="1"/>
</dbReference>
<keyword evidence="1" id="KW-0596">Phosphopantetheine</keyword>
<dbReference type="GO" id="GO:0005737">
    <property type="term" value="C:cytoplasm"/>
    <property type="evidence" value="ECO:0007669"/>
    <property type="project" value="TreeGrafter"/>
</dbReference>
<evidence type="ECO:0000259" key="4">
    <source>
        <dbReference type="PROSITE" id="PS50075"/>
    </source>
</evidence>
<dbReference type="PANTHER" id="PTHR43775">
    <property type="entry name" value="FATTY ACID SYNTHASE"/>
    <property type="match status" value="1"/>
</dbReference>
<dbReference type="SMART" id="SM00823">
    <property type="entry name" value="PKS_PP"/>
    <property type="match status" value="1"/>
</dbReference>
<evidence type="ECO:0000256" key="3">
    <source>
        <dbReference type="ARBA" id="ARBA00022679"/>
    </source>
</evidence>
<dbReference type="GO" id="GO:0017000">
    <property type="term" value="P:antibiotic biosynthetic process"/>
    <property type="evidence" value="ECO:0007669"/>
    <property type="project" value="UniProtKB-ARBA"/>
</dbReference>
<gene>
    <name evidence="6" type="ORF">FRZ03_10120</name>
</gene>
<dbReference type="Gene3D" id="1.10.1200.10">
    <property type="entry name" value="ACP-like"/>
    <property type="match status" value="1"/>
</dbReference>
<keyword evidence="7" id="KW-1185">Reference proteome</keyword>
<evidence type="ECO:0000313" key="7">
    <source>
        <dbReference type="Proteomes" id="UP000320481"/>
    </source>
</evidence>
<dbReference type="InterPro" id="IPR014030">
    <property type="entry name" value="Ketoacyl_synth_N"/>
</dbReference>
<dbReference type="GO" id="GO:0004312">
    <property type="term" value="F:fatty acid synthase activity"/>
    <property type="evidence" value="ECO:0007669"/>
    <property type="project" value="TreeGrafter"/>
</dbReference>
<dbReference type="PROSITE" id="PS52004">
    <property type="entry name" value="KS3_2"/>
    <property type="match status" value="1"/>
</dbReference>
<dbReference type="Proteomes" id="UP000320481">
    <property type="component" value="Unassembled WGS sequence"/>
</dbReference>
<dbReference type="AlphaFoldDB" id="A0A5C6JXJ4"/>
<organism evidence="6 7">
    <name type="scientific">Streptomyces misionensis</name>
    <dbReference type="NCBI Taxonomy" id="67331"/>
    <lineage>
        <taxon>Bacteria</taxon>
        <taxon>Bacillati</taxon>
        <taxon>Actinomycetota</taxon>
        <taxon>Actinomycetes</taxon>
        <taxon>Kitasatosporales</taxon>
        <taxon>Streptomycetaceae</taxon>
        <taxon>Streptomyces</taxon>
    </lineage>
</organism>
<dbReference type="PROSITE" id="PS50075">
    <property type="entry name" value="CARRIER"/>
    <property type="match status" value="1"/>
</dbReference>
<dbReference type="Pfam" id="PF16197">
    <property type="entry name" value="KAsynt_C_assoc"/>
    <property type="match status" value="1"/>
</dbReference>
<dbReference type="GO" id="GO:0071770">
    <property type="term" value="P:DIM/DIP cell wall layer assembly"/>
    <property type="evidence" value="ECO:0007669"/>
    <property type="project" value="TreeGrafter"/>
</dbReference>
<dbReference type="InterPro" id="IPR006162">
    <property type="entry name" value="Ppantetheine_attach_site"/>
</dbReference>
<dbReference type="Gene3D" id="3.30.70.3290">
    <property type="match status" value="1"/>
</dbReference>
<dbReference type="SUPFAM" id="SSF52151">
    <property type="entry name" value="FabD/lysophospholipase-like"/>
    <property type="match status" value="1"/>
</dbReference>
<sequence length="855" mass="89741">MTDSHLAHAVAIVGLAGRFPGGDDVDAYWQRLLSGESAIRRTDGADSAPPPAGTRHIAVAGVLDGVDLFDAEYFGIAPAEAAAMDPQHRLFLEAAVHALEDAGRSDTSDVRVGVFCGSGENRYAALADPDDPIAQTYLEQWGNPASLPLRVSYHLGLRGPSVYVSSLCSTSLTAVHLARRSLLAGDCDLALAGAASVQLPHEHGFFWRDGAVTSPTGVCRPFDASADGTVPGSGVGIVVLRRLQDALDDGDTVHAVIRGSALNNDGADRLSFAAPSVNGQRDVILAAADDAGIDLGTVGFIEAHGTGTALGDPVEMAALREARATHQATGPLAVGAVKSSIGHLDTAAGIAGLIKVTLAVREGILPATAQHTELSPQIDLADTGIRINTETRPWPHSGQPRRAGVTALGMGGTNAHVIVEEPPRTPAAPVDAGPWILPLAAHTPQAFQHLSAALAGSLERQPDLRVAEVAATLQAGRRDQLWRRAWIAETTADLSTALAADPQPRTIQERVVTVQPELVSGAPAGELDTRLPQIAEALERAGADDEAVRRLWRLYGGLTALVAIGSRPDALLGVGAGEYVACAVAGALPADVAVQAALLHIEAVALADAGREVSRCEALLEEIDRLLEPVAGGTLSIEVRSAQQGTVLPVGYEDAARHLVEMSQDAVMGTRAAEVPEGGLDLAGGLSSWTAWLGLLARCWERGADLDWTLLRTGGPGRRVPLPAYPFARQRHWWPNAPEPAVQEKTPVDAPVQAAQEDVTTVLTGIWRDVLGVADIHEDDDFFALGGHSIIGVQVLARLREVYGVRMSLGDLLAAESFREMATLVEKELAAMHLYRQLSDGGAADGDTTWESVEL</sequence>
<feature type="domain" description="Ketosynthase family 3 (KS3)" evidence="5">
    <location>
        <begin position="7"/>
        <end position="421"/>
    </location>
</feature>
<dbReference type="SUPFAM" id="SSF47336">
    <property type="entry name" value="ACP-like"/>
    <property type="match status" value="1"/>
</dbReference>
<dbReference type="PANTHER" id="PTHR43775:SF37">
    <property type="entry name" value="SI:DKEY-61P9.11"/>
    <property type="match status" value="1"/>
</dbReference>
<dbReference type="InterPro" id="IPR036736">
    <property type="entry name" value="ACP-like_sf"/>
</dbReference>
<dbReference type="EMBL" id="VOGW01000055">
    <property type="protein sequence ID" value="TWV53481.1"/>
    <property type="molecule type" value="Genomic_DNA"/>
</dbReference>
<proteinExistence type="predicted"/>
<evidence type="ECO:0000313" key="6">
    <source>
        <dbReference type="EMBL" id="TWV53481.1"/>
    </source>
</evidence>
<protein>
    <submittedName>
        <fullName evidence="6">Uncharacterized protein</fullName>
    </submittedName>
</protein>
<dbReference type="RefSeq" id="WP_146464809.1">
    <property type="nucleotide sequence ID" value="NZ_VOGW01000055.1"/>
</dbReference>
<dbReference type="InterPro" id="IPR016039">
    <property type="entry name" value="Thiolase-like"/>
</dbReference>
<accession>A0A5C6JXJ4</accession>
<dbReference type="PROSITE" id="PS00012">
    <property type="entry name" value="PHOSPHOPANTETHEINE"/>
    <property type="match status" value="1"/>
</dbReference>
<dbReference type="SMART" id="SM00825">
    <property type="entry name" value="PKS_KS"/>
    <property type="match status" value="1"/>
</dbReference>
<dbReference type="InterPro" id="IPR020841">
    <property type="entry name" value="PKS_Beta-ketoAc_synthase_dom"/>
</dbReference>
<reference evidence="6" key="1">
    <citation type="journal article" date="2019" name="Microbiol. Resour. Announc.">
        <title>Draft Genomic Sequences of Streptomyces misionensis and Streptomyces albidoflavus, bacteria applied for phytopathogen biocontrol.</title>
        <authorList>
            <person name="Pylro V."/>
            <person name="Dias A."/>
            <person name="Andreote F."/>
            <person name="Varani A."/>
            <person name="Andreote C."/>
            <person name="Bernardo E."/>
            <person name="Martins T."/>
        </authorList>
    </citation>
    <scope>NUCLEOTIDE SEQUENCE [LARGE SCALE GENOMIC DNA]</scope>
    <source>
        <strain evidence="6">66</strain>
    </source>
</reference>
<dbReference type="Pfam" id="PF02801">
    <property type="entry name" value="Ketoacyl-synt_C"/>
    <property type="match status" value="1"/>
</dbReference>
<dbReference type="GO" id="GO:0006633">
    <property type="term" value="P:fatty acid biosynthetic process"/>
    <property type="evidence" value="ECO:0007669"/>
    <property type="project" value="TreeGrafter"/>
</dbReference>
<dbReference type="Gene3D" id="3.40.47.10">
    <property type="match status" value="1"/>
</dbReference>
<dbReference type="InterPro" id="IPR020806">
    <property type="entry name" value="PKS_PP-bd"/>
</dbReference>
<evidence type="ECO:0000259" key="5">
    <source>
        <dbReference type="PROSITE" id="PS52004"/>
    </source>
</evidence>
<dbReference type="Gene3D" id="1.10.1240.100">
    <property type="match status" value="1"/>
</dbReference>
<dbReference type="InterPro" id="IPR014031">
    <property type="entry name" value="Ketoacyl_synth_C"/>
</dbReference>
<evidence type="ECO:0000256" key="1">
    <source>
        <dbReference type="ARBA" id="ARBA00022450"/>
    </source>
</evidence>
<dbReference type="InterPro" id="IPR020615">
    <property type="entry name" value="Thiolase_acyl_enz_int_AS"/>
</dbReference>
<evidence type="ECO:0000256" key="2">
    <source>
        <dbReference type="ARBA" id="ARBA00022553"/>
    </source>
</evidence>
<name>A0A5C6JXJ4_9ACTN</name>
<dbReference type="PROSITE" id="PS00098">
    <property type="entry name" value="THIOLASE_1"/>
    <property type="match status" value="1"/>
</dbReference>
<dbReference type="GO" id="GO:0005886">
    <property type="term" value="C:plasma membrane"/>
    <property type="evidence" value="ECO:0007669"/>
    <property type="project" value="TreeGrafter"/>
</dbReference>
<dbReference type="CDD" id="cd00833">
    <property type="entry name" value="PKS"/>
    <property type="match status" value="1"/>
</dbReference>
<dbReference type="SUPFAM" id="SSF53901">
    <property type="entry name" value="Thiolase-like"/>
    <property type="match status" value="1"/>
</dbReference>
<dbReference type="GO" id="GO:0031177">
    <property type="term" value="F:phosphopantetheine binding"/>
    <property type="evidence" value="ECO:0007669"/>
    <property type="project" value="InterPro"/>
</dbReference>